<evidence type="ECO:0000313" key="1">
    <source>
        <dbReference type="EMBL" id="THV47942.1"/>
    </source>
</evidence>
<organism evidence="1 2">
    <name type="scientific">Botrytis galanthina</name>
    <dbReference type="NCBI Taxonomy" id="278940"/>
    <lineage>
        <taxon>Eukaryota</taxon>
        <taxon>Fungi</taxon>
        <taxon>Dikarya</taxon>
        <taxon>Ascomycota</taxon>
        <taxon>Pezizomycotina</taxon>
        <taxon>Leotiomycetes</taxon>
        <taxon>Helotiales</taxon>
        <taxon>Sclerotiniaceae</taxon>
        <taxon>Botrytis</taxon>
    </lineage>
</organism>
<protein>
    <submittedName>
        <fullName evidence="1">Uncharacterized protein</fullName>
    </submittedName>
</protein>
<comment type="caution">
    <text evidence="1">The sequence shown here is derived from an EMBL/GenBank/DDBJ whole genome shotgun (WGS) entry which is preliminary data.</text>
</comment>
<dbReference type="OrthoDB" id="4135672at2759"/>
<accession>A0A4S8QVH5</accession>
<reference evidence="1 2" key="1">
    <citation type="submission" date="2017-12" db="EMBL/GenBank/DDBJ databases">
        <title>Comparative genomics of Botrytis spp.</title>
        <authorList>
            <person name="Valero-Jimenez C.A."/>
            <person name="Tapia P."/>
            <person name="Veloso J."/>
            <person name="Silva-Moreno E."/>
            <person name="Staats M."/>
            <person name="Valdes J.H."/>
            <person name="Van Kan J.A.L."/>
        </authorList>
    </citation>
    <scope>NUCLEOTIDE SEQUENCE [LARGE SCALE GENOMIC DNA]</scope>
    <source>
        <strain evidence="1 2">MUCL435</strain>
    </source>
</reference>
<keyword evidence="2" id="KW-1185">Reference proteome</keyword>
<gene>
    <name evidence="1" type="ORF">BGAL_0278g00090</name>
</gene>
<dbReference type="EMBL" id="PQXL01000278">
    <property type="protein sequence ID" value="THV47942.1"/>
    <property type="molecule type" value="Genomic_DNA"/>
</dbReference>
<dbReference type="AlphaFoldDB" id="A0A4S8QVH5"/>
<dbReference type="InterPro" id="IPR046670">
    <property type="entry name" value="DUF6540"/>
</dbReference>
<evidence type="ECO:0000313" key="2">
    <source>
        <dbReference type="Proteomes" id="UP000308671"/>
    </source>
</evidence>
<proteinExistence type="predicted"/>
<dbReference type="Proteomes" id="UP000308671">
    <property type="component" value="Unassembled WGS sequence"/>
</dbReference>
<dbReference type="Pfam" id="PF20174">
    <property type="entry name" value="DUF6540"/>
    <property type="match status" value="1"/>
</dbReference>
<name>A0A4S8QVH5_9HELO</name>
<sequence>MGFQISLPVLDVNSLMPTRHQHEKMTLPTYKVYKIQWHLAMQDPLMPQAIRYHTNIFIETSQDGSGTIYEVNGDIVSASGMSYLKFPSPPPESFESFYQRTLLGEIAASDLEEVTGVLKSIPPPPRQRWFNPKSMKMEPCKADGTPYRDEEEVPKFWKCTEWTNEKAIPTLWAKGLIKMVDNEDVVGN</sequence>